<dbReference type="RefSeq" id="YP_068111.1">
    <property type="nucleotide sequence ID" value="NC_006150.1"/>
</dbReference>
<sequence length="366" mass="41410">MKKHVSRLMCSYFVMFWPILATDNSTNSSSSVNMTTELTTLSTTPRSTNSSYINSTTWTTTYGSASTSQGNTTTPMSRTVTSISYTSQNASCTSDVTLTSYTNTLSNESTNVSRNNSYTTTTTSWTSTPEMNITTPPPWPFEMHGHYFTLWVNNCYCGYLKVLPGSNITFNGTKKNDTDSIWFLARYFNYWLCIFTADANYTMDYINLTHTCTSETMTLWNVLEGNSGIYFQRRTDNQKYDSTYICYILNVTADAANTTYPEITTTKCHRPPWRNRPDFASIEAHPITPDYEELSIQDILESLSLKGGLKGSLLKFVLRFGWLCGIVVGVTVTLIIILKLPQKLCFLSSYVPQRRGYKRLSSNQIL</sequence>
<dbReference type="OrthoDB" id="34729at10239"/>
<protein>
    <submittedName>
        <fullName evidence="2">Rh17</fullName>
    </submittedName>
</protein>
<accession>I3WEY6</accession>
<evidence type="ECO:0000313" key="2">
    <source>
        <dbReference type="EMBL" id="AAP50544.1"/>
    </source>
</evidence>
<dbReference type="Proteomes" id="UP000101154">
    <property type="component" value="Segment"/>
</dbReference>
<keyword evidence="5" id="KW-1185">Reference proteome</keyword>
<reference evidence="3 4" key="2">
    <citation type="journal article" date="2012" name="J. Virol.">
        <title>Reevaluation of the Coding Potential and Proteomic Analysis of the BAC-Derived Rhesus Cytomegalovirus Strain 68-1.</title>
        <authorList>
            <person name="Malouli D."/>
            <person name="Nakayasu E.S."/>
            <person name="Viswanathan K."/>
            <person name="Camp D.G.II."/>
            <person name="Chang W.L."/>
            <person name="Barry P.A."/>
            <person name="Smith R.D."/>
            <person name="Fruh K."/>
        </authorList>
    </citation>
    <scope>NUCLEOTIDE SEQUENCE [LARGE SCALE GENOMIC DNA]</scope>
    <source>
        <strain evidence="3">68-1 BAC</strain>
    </source>
</reference>
<organism evidence="2 5">
    <name type="scientific">Rhesus cytomegalovirus (strain 68-1)</name>
    <name type="common">RhCMV</name>
    <dbReference type="NCBI Taxonomy" id="47929"/>
    <lineage>
        <taxon>Viruses</taxon>
        <taxon>Duplodnaviria</taxon>
        <taxon>Heunggongvirae</taxon>
        <taxon>Peploviricota</taxon>
        <taxon>Herviviricetes</taxon>
        <taxon>Herpesvirales</taxon>
        <taxon>Orthoherpesviridae</taxon>
        <taxon>Betaherpesvirinae</taxon>
        <taxon>Cytomegalovirus</taxon>
        <taxon>Cytomegalovirus macacinebeta3</taxon>
    </lineage>
</organism>
<name>Q7TFW4_RHCM6</name>
<evidence type="ECO:0000313" key="4">
    <source>
        <dbReference type="Proteomes" id="UP000101154"/>
    </source>
</evidence>
<dbReference type="Proteomes" id="UP000161430">
    <property type="component" value="Segment"/>
</dbReference>
<dbReference type="KEGG" id="vg:2952678"/>
<reference evidence="2 5" key="1">
    <citation type="journal article" date="2003" name="J. Virol.">
        <title>Complete sequence and genomic analysis of rhesus cytomegalovirus.</title>
        <authorList>
            <person name="Hansen S.G."/>
            <person name="Strelow L.I."/>
            <person name="Franchi D.C."/>
            <person name="Anders D.G."/>
            <person name="Wong S.W."/>
        </authorList>
    </citation>
    <scope>NUCLEOTIDE SEQUENCE [LARGE SCALE GENOMIC DNA]</scope>
    <source>
        <strain evidence="2">68-1</strain>
    </source>
</reference>
<organismHost>
    <name type="scientific">Macaca mulatta</name>
    <name type="common">Rhesus macaque</name>
    <dbReference type="NCBI Taxonomy" id="9544"/>
</organismHost>
<feature type="transmembrane region" description="Helical" evidence="1">
    <location>
        <begin position="320"/>
        <end position="338"/>
    </location>
</feature>
<dbReference type="EMBL" id="JQ795930">
    <property type="protein sequence ID" value="AFL03449.1"/>
    <property type="molecule type" value="Genomic_DNA"/>
</dbReference>
<dbReference type="EMBL" id="AY186194">
    <property type="protein sequence ID" value="AAP50544.1"/>
    <property type="molecule type" value="Genomic_DNA"/>
</dbReference>
<accession>Q7TFW4</accession>
<keyword evidence="1" id="KW-0812">Transmembrane</keyword>
<proteinExistence type="predicted"/>
<dbReference type="GeneID" id="2952678"/>
<evidence type="ECO:0000313" key="5">
    <source>
        <dbReference type="Proteomes" id="UP000161430"/>
    </source>
</evidence>
<keyword evidence="1" id="KW-1133">Transmembrane helix</keyword>
<keyword evidence="1" id="KW-0472">Membrane</keyword>
<evidence type="ECO:0000256" key="1">
    <source>
        <dbReference type="SAM" id="Phobius"/>
    </source>
</evidence>
<evidence type="ECO:0000313" key="3">
    <source>
        <dbReference type="EMBL" id="AFL03449.1"/>
    </source>
</evidence>